<dbReference type="EMBL" id="LGRX02018864">
    <property type="protein sequence ID" value="KAK3259302.1"/>
    <property type="molecule type" value="Genomic_DNA"/>
</dbReference>
<feature type="compositionally biased region" description="Low complexity" evidence="1">
    <location>
        <begin position="1"/>
        <end position="13"/>
    </location>
</feature>
<feature type="non-terminal residue" evidence="2">
    <location>
        <position position="264"/>
    </location>
</feature>
<dbReference type="Proteomes" id="UP001190700">
    <property type="component" value="Unassembled WGS sequence"/>
</dbReference>
<gene>
    <name evidence="2" type="ORF">CYMTET_31692</name>
</gene>
<name>A0AAE0FGM8_9CHLO</name>
<proteinExistence type="predicted"/>
<keyword evidence="3" id="KW-1185">Reference proteome</keyword>
<feature type="region of interest" description="Disordered" evidence="1">
    <location>
        <begin position="1"/>
        <end position="140"/>
    </location>
</feature>
<accession>A0AAE0FGM8</accession>
<evidence type="ECO:0000256" key="1">
    <source>
        <dbReference type="SAM" id="MobiDB-lite"/>
    </source>
</evidence>
<evidence type="ECO:0000313" key="3">
    <source>
        <dbReference type="Proteomes" id="UP001190700"/>
    </source>
</evidence>
<sequence>MSGSAASAAAAALDRARKRKAAASDGAPCKVPALETSPVARGDKVRRGGPGRGKKGPVSPRPVTEAQVAPDNNSQPVRRGGPGRGKKGKMRGGGVVGSATARVPKEKLTPHALALSKGNPKRLSSGVTPRETPLGRSLSSLEPKEVEDFLGVNGMMSRMRTRPLNYEEPIPVLVAGRDKELYELDSGAFYRWCLQAEELALAETEAGGITMAPRIQLKGAPEKRVIPAGDGVSHSGETTENLQIHFGTEKPDLKTHSFRPIQDE</sequence>
<feature type="compositionally biased region" description="Basic and acidic residues" evidence="1">
    <location>
        <begin position="247"/>
        <end position="264"/>
    </location>
</feature>
<dbReference type="AlphaFoldDB" id="A0AAE0FGM8"/>
<comment type="caution">
    <text evidence="2">The sequence shown here is derived from an EMBL/GenBank/DDBJ whole genome shotgun (WGS) entry which is preliminary data.</text>
</comment>
<evidence type="ECO:0000313" key="2">
    <source>
        <dbReference type="EMBL" id="KAK3259302.1"/>
    </source>
</evidence>
<organism evidence="2 3">
    <name type="scientific">Cymbomonas tetramitiformis</name>
    <dbReference type="NCBI Taxonomy" id="36881"/>
    <lineage>
        <taxon>Eukaryota</taxon>
        <taxon>Viridiplantae</taxon>
        <taxon>Chlorophyta</taxon>
        <taxon>Pyramimonadophyceae</taxon>
        <taxon>Pyramimonadales</taxon>
        <taxon>Pyramimonadaceae</taxon>
        <taxon>Cymbomonas</taxon>
    </lineage>
</organism>
<feature type="region of interest" description="Disordered" evidence="1">
    <location>
        <begin position="242"/>
        <end position="264"/>
    </location>
</feature>
<protein>
    <submittedName>
        <fullName evidence="2">Uncharacterized protein</fullName>
    </submittedName>
</protein>
<reference evidence="2 3" key="1">
    <citation type="journal article" date="2015" name="Genome Biol. Evol.">
        <title>Comparative Genomics of a Bacterivorous Green Alga Reveals Evolutionary Causalities and Consequences of Phago-Mixotrophic Mode of Nutrition.</title>
        <authorList>
            <person name="Burns J.A."/>
            <person name="Paasch A."/>
            <person name="Narechania A."/>
            <person name="Kim E."/>
        </authorList>
    </citation>
    <scope>NUCLEOTIDE SEQUENCE [LARGE SCALE GENOMIC DNA]</scope>
    <source>
        <strain evidence="2 3">PLY_AMNH</strain>
    </source>
</reference>